<keyword evidence="2" id="KW-0812">Transmembrane</keyword>
<keyword evidence="2" id="KW-0472">Membrane</keyword>
<comment type="caution">
    <text evidence="3">The sequence shown here is derived from an EMBL/GenBank/DDBJ whole genome shotgun (WGS) entry which is preliminary data.</text>
</comment>
<evidence type="ECO:0000256" key="2">
    <source>
        <dbReference type="SAM" id="Phobius"/>
    </source>
</evidence>
<feature type="compositionally biased region" description="Low complexity" evidence="1">
    <location>
        <begin position="43"/>
        <end position="53"/>
    </location>
</feature>
<evidence type="ECO:0000313" key="3">
    <source>
        <dbReference type="EMBL" id="MFD0959510.1"/>
    </source>
</evidence>
<reference evidence="4" key="1">
    <citation type="journal article" date="2019" name="Int. J. Syst. Evol. Microbiol.">
        <title>The Global Catalogue of Microorganisms (GCM) 10K type strain sequencing project: providing services to taxonomists for standard genome sequencing and annotation.</title>
        <authorList>
            <consortium name="The Broad Institute Genomics Platform"/>
            <consortium name="The Broad Institute Genome Sequencing Center for Infectious Disease"/>
            <person name="Wu L."/>
            <person name="Ma J."/>
        </authorList>
    </citation>
    <scope>NUCLEOTIDE SEQUENCE [LARGE SCALE GENOMIC DNA]</scope>
    <source>
        <strain evidence="4">CCUG 59129</strain>
    </source>
</reference>
<dbReference type="RefSeq" id="WP_377563658.1">
    <property type="nucleotide sequence ID" value="NZ_JBHTJZ010000009.1"/>
</dbReference>
<accession>A0ABW3HQF3</accession>
<evidence type="ECO:0008006" key="5">
    <source>
        <dbReference type="Google" id="ProtNLM"/>
    </source>
</evidence>
<dbReference type="Proteomes" id="UP001596989">
    <property type="component" value="Unassembled WGS sequence"/>
</dbReference>
<name>A0ABW3HQF3_9BACL</name>
<organism evidence="3 4">
    <name type="scientific">Paenibacillus chungangensis</name>
    <dbReference type="NCBI Taxonomy" id="696535"/>
    <lineage>
        <taxon>Bacteria</taxon>
        <taxon>Bacillati</taxon>
        <taxon>Bacillota</taxon>
        <taxon>Bacilli</taxon>
        <taxon>Bacillales</taxon>
        <taxon>Paenibacillaceae</taxon>
        <taxon>Paenibacillus</taxon>
    </lineage>
</organism>
<evidence type="ECO:0000256" key="1">
    <source>
        <dbReference type="SAM" id="MobiDB-lite"/>
    </source>
</evidence>
<dbReference type="Gene3D" id="3.30.1490.480">
    <property type="entry name" value="Endolytic murein transglycosylase"/>
    <property type="match status" value="1"/>
</dbReference>
<evidence type="ECO:0000313" key="4">
    <source>
        <dbReference type="Proteomes" id="UP001596989"/>
    </source>
</evidence>
<keyword evidence="2" id="KW-1133">Transmembrane helix</keyword>
<feature type="compositionally biased region" description="Basic and acidic residues" evidence="1">
    <location>
        <begin position="55"/>
        <end position="83"/>
    </location>
</feature>
<protein>
    <recommendedName>
        <fullName evidence="5">SPOR domain-containing protein</fullName>
    </recommendedName>
</protein>
<proteinExistence type="predicted"/>
<feature type="transmembrane region" description="Helical" evidence="2">
    <location>
        <begin position="7"/>
        <end position="25"/>
    </location>
</feature>
<gene>
    <name evidence="3" type="ORF">ACFQ2I_08900</name>
</gene>
<dbReference type="EMBL" id="JBHTJZ010000009">
    <property type="protein sequence ID" value="MFD0959510.1"/>
    <property type="molecule type" value="Genomic_DNA"/>
</dbReference>
<keyword evidence="4" id="KW-1185">Reference proteome</keyword>
<sequence length="199" mass="21482">MLDKRSLLIGLGVGIILGASLYQLFSIGEINQEKLGRVGIDQSAEASPSTAEEAGNERDQPSGEEGPKQEEAVQDDPKDEKLPPAEQSLIDNSDGDNAIRHDEAEGVTDDNESTLTANERVIRIEPGFNLTETANLLASSGAIDNAAAFINEMKKQNKMVRAGYFLFSEATSIKEAVKIVTSEPLPPKTAQQLLQDFKP</sequence>
<feature type="region of interest" description="Disordered" evidence="1">
    <location>
        <begin position="41"/>
        <end position="113"/>
    </location>
</feature>